<feature type="domain" description="Condensin complex subunit 1 C-terminal" evidence="8">
    <location>
        <begin position="45"/>
        <end position="130"/>
    </location>
</feature>
<dbReference type="InterPro" id="IPR032682">
    <property type="entry name" value="Cnd1_C"/>
</dbReference>
<dbReference type="GO" id="GO:0071562">
    <property type="term" value="P:nucleus-vacuole junction assembly"/>
    <property type="evidence" value="ECO:0007669"/>
    <property type="project" value="InterPro"/>
</dbReference>
<protein>
    <recommendedName>
        <fullName evidence="7">Vacuolar protein 8</fullName>
    </recommendedName>
</protein>
<keyword evidence="6" id="KW-0449">Lipoprotein</keyword>
<dbReference type="SUPFAM" id="SSF48371">
    <property type="entry name" value="ARM repeat"/>
    <property type="match status" value="1"/>
</dbReference>
<comment type="caution">
    <text evidence="9">The sequence shown here is derived from an EMBL/GenBank/DDBJ whole genome shotgun (WGS) entry which is preliminary data.</text>
</comment>
<accession>A0A9P1GD66</accession>
<keyword evidence="5" id="KW-0472">Membrane</keyword>
<dbReference type="SMART" id="SM00185">
    <property type="entry name" value="ARM"/>
    <property type="match status" value="3"/>
</dbReference>
<dbReference type="EMBL" id="CAMXCT030003742">
    <property type="protein sequence ID" value="CAL4793310.1"/>
    <property type="molecule type" value="Genomic_DNA"/>
</dbReference>
<dbReference type="PANTHER" id="PTHR47249">
    <property type="entry name" value="VACUOLAR PROTEIN 8"/>
    <property type="match status" value="1"/>
</dbReference>
<evidence type="ECO:0000313" key="11">
    <source>
        <dbReference type="Proteomes" id="UP001152797"/>
    </source>
</evidence>
<evidence type="ECO:0000256" key="1">
    <source>
        <dbReference type="ARBA" id="ARBA00004592"/>
    </source>
</evidence>
<sequence length="303" mass="33169">EVREELVAGGIVSWLMALLQSTSPKSLSHAIQLMGFLAEDQDVADNFMEASLTRLRQLLQDKNDDVRLQTAFAVSRIATADDRRQVLVEAEMVQPLNRLLKEGTYDCKAAAASAIGELANATDKRLFKKISMHLLEAEVLEPLLDLLGSHHDDCSSNASRALCILASTEKTGTAILERGALKPLVSLLKGKPQVSRILRVAKVLQALADFNRCGMDVALSQESSQQLMHHALNLLQEHRSKNLPTPRFLPAIGAGNDESFATVKMASPQVMIPRSKMKNARKIIQLGLDVSKIPTTLPPLHCV</sequence>
<feature type="non-terminal residue" evidence="9">
    <location>
        <position position="303"/>
    </location>
</feature>
<keyword evidence="4" id="KW-0677">Repeat</keyword>
<dbReference type="EMBL" id="CAMXCT020003742">
    <property type="protein sequence ID" value="CAL1159373.1"/>
    <property type="molecule type" value="Genomic_DNA"/>
</dbReference>
<evidence type="ECO:0000313" key="9">
    <source>
        <dbReference type="EMBL" id="CAI4005998.1"/>
    </source>
</evidence>
<dbReference type="InterPro" id="IPR045156">
    <property type="entry name" value="Vac8"/>
</dbReference>
<keyword evidence="11" id="KW-1185">Reference proteome</keyword>
<dbReference type="InterPro" id="IPR011989">
    <property type="entry name" value="ARM-like"/>
</dbReference>
<name>A0A9P1GD66_9DINO</name>
<evidence type="ECO:0000256" key="2">
    <source>
        <dbReference type="ARBA" id="ARBA00005462"/>
    </source>
</evidence>
<dbReference type="EMBL" id="CAMXCT010003742">
    <property type="protein sequence ID" value="CAI4005998.1"/>
    <property type="molecule type" value="Genomic_DNA"/>
</dbReference>
<dbReference type="InterPro" id="IPR000225">
    <property type="entry name" value="Armadillo"/>
</dbReference>
<evidence type="ECO:0000256" key="3">
    <source>
        <dbReference type="ARBA" id="ARBA00022554"/>
    </source>
</evidence>
<comment type="similarity">
    <text evidence="2">Belongs to the beta-catenin family.</text>
</comment>
<dbReference type="GO" id="GO:0043495">
    <property type="term" value="F:protein-membrane adaptor activity"/>
    <property type="evidence" value="ECO:0007669"/>
    <property type="project" value="InterPro"/>
</dbReference>
<dbReference type="OrthoDB" id="413134at2759"/>
<reference evidence="9" key="1">
    <citation type="submission" date="2022-10" db="EMBL/GenBank/DDBJ databases">
        <authorList>
            <person name="Chen Y."/>
            <person name="Dougan E. K."/>
            <person name="Chan C."/>
            <person name="Rhodes N."/>
            <person name="Thang M."/>
        </authorList>
    </citation>
    <scope>NUCLEOTIDE SEQUENCE</scope>
</reference>
<evidence type="ECO:0000256" key="4">
    <source>
        <dbReference type="ARBA" id="ARBA00022737"/>
    </source>
</evidence>
<comment type="subcellular location">
    <subcellularLocation>
        <location evidence="1">Vacuole membrane</location>
        <topology evidence="1">Lipid-anchor</topology>
    </subcellularLocation>
</comment>
<dbReference type="GO" id="GO:0005774">
    <property type="term" value="C:vacuolar membrane"/>
    <property type="evidence" value="ECO:0007669"/>
    <property type="project" value="UniProtKB-SubCell"/>
</dbReference>
<gene>
    <name evidence="9" type="ORF">C1SCF055_LOCUS31679</name>
</gene>
<evidence type="ECO:0000256" key="7">
    <source>
        <dbReference type="ARBA" id="ARBA00026209"/>
    </source>
</evidence>
<dbReference type="InterPro" id="IPR016024">
    <property type="entry name" value="ARM-type_fold"/>
</dbReference>
<reference evidence="10" key="2">
    <citation type="submission" date="2024-04" db="EMBL/GenBank/DDBJ databases">
        <authorList>
            <person name="Chen Y."/>
            <person name="Shah S."/>
            <person name="Dougan E. K."/>
            <person name="Thang M."/>
            <person name="Chan C."/>
        </authorList>
    </citation>
    <scope>NUCLEOTIDE SEQUENCE [LARGE SCALE GENOMIC DNA]</scope>
</reference>
<organism evidence="9">
    <name type="scientific">Cladocopium goreaui</name>
    <dbReference type="NCBI Taxonomy" id="2562237"/>
    <lineage>
        <taxon>Eukaryota</taxon>
        <taxon>Sar</taxon>
        <taxon>Alveolata</taxon>
        <taxon>Dinophyceae</taxon>
        <taxon>Suessiales</taxon>
        <taxon>Symbiodiniaceae</taxon>
        <taxon>Cladocopium</taxon>
    </lineage>
</organism>
<dbReference type="Gene3D" id="1.25.10.10">
    <property type="entry name" value="Leucine-rich Repeat Variant"/>
    <property type="match status" value="2"/>
</dbReference>
<keyword evidence="3" id="KW-0926">Vacuole</keyword>
<evidence type="ECO:0000256" key="5">
    <source>
        <dbReference type="ARBA" id="ARBA00023136"/>
    </source>
</evidence>
<dbReference type="PANTHER" id="PTHR47249:SF1">
    <property type="entry name" value="VACUOLAR PROTEIN 8"/>
    <property type="match status" value="1"/>
</dbReference>
<evidence type="ECO:0000256" key="6">
    <source>
        <dbReference type="ARBA" id="ARBA00023288"/>
    </source>
</evidence>
<proteinExistence type="inferred from homology"/>
<evidence type="ECO:0000259" key="8">
    <source>
        <dbReference type="Pfam" id="PF12717"/>
    </source>
</evidence>
<evidence type="ECO:0000313" key="10">
    <source>
        <dbReference type="EMBL" id="CAL1159373.1"/>
    </source>
</evidence>
<dbReference type="Proteomes" id="UP001152797">
    <property type="component" value="Unassembled WGS sequence"/>
</dbReference>
<dbReference type="AlphaFoldDB" id="A0A9P1GD66"/>
<dbReference type="Pfam" id="PF12717">
    <property type="entry name" value="Cnd1"/>
    <property type="match status" value="1"/>
</dbReference>